<evidence type="ECO:0000313" key="2">
    <source>
        <dbReference type="EMBL" id="SDZ04619.1"/>
    </source>
</evidence>
<keyword evidence="3" id="KW-1185">Reference proteome</keyword>
<gene>
    <name evidence="2" type="ORF">SAMN05421736_105209</name>
</gene>
<organism evidence="2 3">
    <name type="scientific">Evansella caseinilytica</name>
    <dbReference type="NCBI Taxonomy" id="1503961"/>
    <lineage>
        <taxon>Bacteria</taxon>
        <taxon>Bacillati</taxon>
        <taxon>Bacillota</taxon>
        <taxon>Bacilli</taxon>
        <taxon>Bacillales</taxon>
        <taxon>Bacillaceae</taxon>
        <taxon>Evansella</taxon>
    </lineage>
</organism>
<dbReference type="STRING" id="1503961.SAMN05421736_105209"/>
<reference evidence="3" key="1">
    <citation type="submission" date="2016-10" db="EMBL/GenBank/DDBJ databases">
        <authorList>
            <person name="Varghese N."/>
            <person name="Submissions S."/>
        </authorList>
    </citation>
    <scope>NUCLEOTIDE SEQUENCE [LARGE SCALE GENOMIC DNA]</scope>
    <source>
        <strain evidence="3">SP</strain>
    </source>
</reference>
<dbReference type="OrthoDB" id="2971941at2"/>
<evidence type="ECO:0000256" key="1">
    <source>
        <dbReference type="SAM" id="Phobius"/>
    </source>
</evidence>
<name>A0A1H3PW31_9BACI</name>
<feature type="transmembrane region" description="Helical" evidence="1">
    <location>
        <begin position="52"/>
        <end position="84"/>
    </location>
</feature>
<proteinExistence type="predicted"/>
<sequence length="116" mass="13004">MKKFLLFILALIALIVLVANIGPMIFLGASLFLLYVIFKQFMKSTSTGGKVMWVILGLIVLSIAVSNLYALIGIAAAYCLYVLYKKCNNEKEITFNKPGSDDPFTNFERQWADLNK</sequence>
<keyword evidence="1" id="KW-0812">Transmembrane</keyword>
<dbReference type="Proteomes" id="UP000198935">
    <property type="component" value="Unassembled WGS sequence"/>
</dbReference>
<protein>
    <submittedName>
        <fullName evidence="2">Lia operon protein LiaI</fullName>
    </submittedName>
</protein>
<accession>A0A1H3PW31</accession>
<evidence type="ECO:0000313" key="3">
    <source>
        <dbReference type="Proteomes" id="UP000198935"/>
    </source>
</evidence>
<dbReference type="EMBL" id="FNPI01000005">
    <property type="protein sequence ID" value="SDZ04619.1"/>
    <property type="molecule type" value="Genomic_DNA"/>
</dbReference>
<keyword evidence="1" id="KW-0472">Membrane</keyword>
<dbReference type="AlphaFoldDB" id="A0A1H3PW31"/>
<keyword evidence="1" id="KW-1133">Transmembrane helix</keyword>